<comment type="similarity">
    <text evidence="5">Belongs to the actin-binding proteins ADF family. Coactosin subfamily.</text>
</comment>
<reference evidence="8 9" key="1">
    <citation type="submission" date="2018-10" db="EMBL/GenBank/DDBJ databases">
        <title>Fifty Aureobasidium pullulans genomes reveal a recombining polyextremotolerant generalist.</title>
        <authorList>
            <person name="Gostincar C."/>
            <person name="Turk M."/>
            <person name="Zajc J."/>
            <person name="Gunde-Cimerman N."/>
        </authorList>
    </citation>
    <scope>NUCLEOTIDE SEQUENCE [LARGE SCALE GENOMIC DNA]</scope>
    <source>
        <strain evidence="8 9">EXF-10659</strain>
    </source>
</reference>
<dbReference type="Pfam" id="PF00241">
    <property type="entry name" value="Cofilin_ADF"/>
    <property type="match status" value="1"/>
</dbReference>
<dbReference type="Gene3D" id="3.40.20.10">
    <property type="entry name" value="Severin"/>
    <property type="match status" value="1"/>
</dbReference>
<dbReference type="AlphaFoldDB" id="A0A4S8Z410"/>
<dbReference type="InterPro" id="IPR029006">
    <property type="entry name" value="ADF-H/Gelsolin-like_dom_sf"/>
</dbReference>
<dbReference type="GO" id="GO:0030833">
    <property type="term" value="P:regulation of actin filament polymerization"/>
    <property type="evidence" value="ECO:0007669"/>
    <property type="project" value="TreeGrafter"/>
</dbReference>
<evidence type="ECO:0000256" key="4">
    <source>
        <dbReference type="ARBA" id="ARBA00023212"/>
    </source>
</evidence>
<gene>
    <name evidence="8" type="ORF">D6D19_10206</name>
</gene>
<evidence type="ECO:0000313" key="9">
    <source>
        <dbReference type="Proteomes" id="UP000308802"/>
    </source>
</evidence>
<feature type="region of interest" description="Disordered" evidence="6">
    <location>
        <begin position="153"/>
        <end position="303"/>
    </location>
</feature>
<accession>A0A4S8Z410</accession>
<dbReference type="GO" id="GO:0005884">
    <property type="term" value="C:actin filament"/>
    <property type="evidence" value="ECO:0007669"/>
    <property type="project" value="TreeGrafter"/>
</dbReference>
<dbReference type="GO" id="GO:0030864">
    <property type="term" value="C:cortical actin cytoskeleton"/>
    <property type="evidence" value="ECO:0007669"/>
    <property type="project" value="TreeGrafter"/>
</dbReference>
<comment type="caution">
    <text evidence="8">The sequence shown here is derived from an EMBL/GenBank/DDBJ whole genome shotgun (WGS) entry which is preliminary data.</text>
</comment>
<dbReference type="GO" id="GO:0051015">
    <property type="term" value="F:actin filament binding"/>
    <property type="evidence" value="ECO:0007669"/>
    <property type="project" value="TreeGrafter"/>
</dbReference>
<evidence type="ECO:0000256" key="2">
    <source>
        <dbReference type="ARBA" id="ARBA00022490"/>
    </source>
</evidence>
<keyword evidence="3" id="KW-0009">Actin-binding</keyword>
<sequence length="547" mass="60808">MPQTADNLLSDPEIATAYEDVRSDKSATTWMVLKYISGTSDALKLDSTGEGEISEMVEHLGDDEAAYAFVRMTVGNDELSQRVKFVFVSWCGPNTRVMRRAKMTTQIGQVKQVLRSYAIEIQTDSKTDLKDSEVTMKLRKAMGANCTRPCWGIMPQSQPPSQEGQAPTQPRQGNLNFITFGEPQQSPSTRAIRSHAAKEGWKSRKKSKSIAAAAQTPLPRATTENAPAALLAPPRRRNIPAVPSWPTDGNITRAVPSLPQSTSFSSYSTNSSRSTPSTSYSPDALMDDPDLQNPRVVEDDEEEEMDSHALAAATSLMLSESQSARMFKPHQLGSTHDPFQQFPVRWEESFGPLVQFYRTRIGEVWMGMIAVDWGQQGNTEFVDFPLQVSIAQREPAMFYAVLSNTSVMAPPSNAISMRQQPFMSQWLRHKAVEALRKAITDPTRAYTDSVIMTVIYVYFNEALRSERDIAVNVHAPALKRMVAARGGLKVIASNGKDGLILSRYLTWCDRIISNTLGTPLLFGDYVEDLTVGKTQWNGMWSKVQTIM</sequence>
<dbReference type="PANTHER" id="PTHR10829:SF56">
    <property type="entry name" value="ADF-H DOMAIN-CONTAINING PROTEIN"/>
    <property type="match status" value="1"/>
</dbReference>
<evidence type="ECO:0000256" key="1">
    <source>
        <dbReference type="ARBA" id="ARBA00004245"/>
    </source>
</evidence>
<evidence type="ECO:0000256" key="3">
    <source>
        <dbReference type="ARBA" id="ARBA00023203"/>
    </source>
</evidence>
<dbReference type="SUPFAM" id="SSF55753">
    <property type="entry name" value="Actin depolymerizing proteins"/>
    <property type="match status" value="1"/>
</dbReference>
<dbReference type="PANTHER" id="PTHR10829">
    <property type="entry name" value="CORTACTIN AND DREBRIN"/>
    <property type="match status" value="1"/>
</dbReference>
<dbReference type="CDD" id="cd11282">
    <property type="entry name" value="ADF_coactosin_like"/>
    <property type="match status" value="1"/>
</dbReference>
<dbReference type="PROSITE" id="PS51263">
    <property type="entry name" value="ADF_H"/>
    <property type="match status" value="1"/>
</dbReference>
<dbReference type="InterPro" id="IPR002108">
    <property type="entry name" value="ADF-H"/>
</dbReference>
<keyword evidence="4" id="KW-0206">Cytoskeleton</keyword>
<protein>
    <recommendedName>
        <fullName evidence="7">ADF-H domain-containing protein</fullName>
    </recommendedName>
</protein>
<comment type="subcellular location">
    <subcellularLocation>
        <location evidence="1">Cytoplasm</location>
        <location evidence="1">Cytoskeleton</location>
    </subcellularLocation>
</comment>
<proteinExistence type="inferred from homology"/>
<feature type="compositionally biased region" description="Low complexity" evidence="6">
    <location>
        <begin position="256"/>
        <end position="282"/>
    </location>
</feature>
<dbReference type="FunFam" id="3.40.20.10:FF:000018">
    <property type="entry name" value="Coactosin-like 1"/>
    <property type="match status" value="1"/>
</dbReference>
<dbReference type="Proteomes" id="UP000308802">
    <property type="component" value="Unassembled WGS sequence"/>
</dbReference>
<feature type="compositionally biased region" description="Polar residues" evidence="6">
    <location>
        <begin position="155"/>
        <end position="191"/>
    </location>
</feature>
<dbReference type="GO" id="GO:0030427">
    <property type="term" value="C:site of polarized growth"/>
    <property type="evidence" value="ECO:0007669"/>
    <property type="project" value="TreeGrafter"/>
</dbReference>
<keyword evidence="2" id="KW-0963">Cytoplasm</keyword>
<evidence type="ECO:0000259" key="7">
    <source>
        <dbReference type="PROSITE" id="PS51263"/>
    </source>
</evidence>
<evidence type="ECO:0000313" key="8">
    <source>
        <dbReference type="EMBL" id="THW59776.1"/>
    </source>
</evidence>
<feature type="domain" description="ADF-H" evidence="7">
    <location>
        <begin position="6"/>
        <end position="139"/>
    </location>
</feature>
<dbReference type="SMART" id="SM00102">
    <property type="entry name" value="ADF"/>
    <property type="match status" value="1"/>
</dbReference>
<dbReference type="EMBL" id="QZAO01000709">
    <property type="protein sequence ID" value="THW59776.1"/>
    <property type="molecule type" value="Genomic_DNA"/>
</dbReference>
<evidence type="ECO:0000256" key="6">
    <source>
        <dbReference type="SAM" id="MobiDB-lite"/>
    </source>
</evidence>
<evidence type="ECO:0000256" key="5">
    <source>
        <dbReference type="ARBA" id="ARBA00038052"/>
    </source>
</evidence>
<name>A0A4S8Z410_AURPU</name>
<organism evidence="8 9">
    <name type="scientific">Aureobasidium pullulans</name>
    <name type="common">Black yeast</name>
    <name type="synonym">Pullularia pullulans</name>
    <dbReference type="NCBI Taxonomy" id="5580"/>
    <lineage>
        <taxon>Eukaryota</taxon>
        <taxon>Fungi</taxon>
        <taxon>Dikarya</taxon>
        <taxon>Ascomycota</taxon>
        <taxon>Pezizomycotina</taxon>
        <taxon>Dothideomycetes</taxon>
        <taxon>Dothideomycetidae</taxon>
        <taxon>Dothideales</taxon>
        <taxon>Saccotheciaceae</taxon>
        <taxon>Aureobasidium</taxon>
    </lineage>
</organism>